<dbReference type="InterPro" id="IPR018392">
    <property type="entry name" value="LysM"/>
</dbReference>
<organism evidence="2 3">
    <name type="scientific">Candidatus Coproplasma excrementigallinarum</name>
    <dbReference type="NCBI Taxonomy" id="2840747"/>
    <lineage>
        <taxon>Bacteria</taxon>
        <taxon>Bacillati</taxon>
        <taxon>Bacillota</taxon>
        <taxon>Clostridia</taxon>
        <taxon>Eubacteriales</taxon>
        <taxon>Candidatus Coproplasma</taxon>
    </lineage>
</organism>
<reference evidence="2" key="2">
    <citation type="journal article" date="2021" name="PeerJ">
        <title>Extensive microbial diversity within the chicken gut microbiome revealed by metagenomics and culture.</title>
        <authorList>
            <person name="Gilroy R."/>
            <person name="Ravi A."/>
            <person name="Getino M."/>
            <person name="Pursley I."/>
            <person name="Horton D.L."/>
            <person name="Alikhan N.F."/>
            <person name="Baker D."/>
            <person name="Gharbi K."/>
            <person name="Hall N."/>
            <person name="Watson M."/>
            <person name="Adriaenssens E.M."/>
            <person name="Foster-Nyarko E."/>
            <person name="Jarju S."/>
            <person name="Secka A."/>
            <person name="Antonio M."/>
            <person name="Oren A."/>
            <person name="Chaudhuri R.R."/>
            <person name="La Ragione R."/>
            <person name="Hildebrand F."/>
            <person name="Pallen M.J."/>
        </authorList>
    </citation>
    <scope>NUCLEOTIDE SEQUENCE</scope>
    <source>
        <strain evidence="2">CHK195-12923</strain>
    </source>
</reference>
<accession>A0A9D1MJN2</accession>
<dbReference type="Proteomes" id="UP000824110">
    <property type="component" value="Unassembled WGS sequence"/>
</dbReference>
<feature type="domain" description="LysM" evidence="1">
    <location>
        <begin position="51"/>
        <end position="78"/>
    </location>
</feature>
<evidence type="ECO:0000313" key="2">
    <source>
        <dbReference type="EMBL" id="HIU61244.1"/>
    </source>
</evidence>
<comment type="caution">
    <text evidence="2">The sequence shown here is derived from an EMBL/GenBank/DDBJ whole genome shotgun (WGS) entry which is preliminary data.</text>
</comment>
<evidence type="ECO:0000259" key="1">
    <source>
        <dbReference type="Pfam" id="PF01476"/>
    </source>
</evidence>
<dbReference type="EMBL" id="DVNE01000011">
    <property type="protein sequence ID" value="HIU61244.1"/>
    <property type="molecule type" value="Genomic_DNA"/>
</dbReference>
<sequence>MYELKISKGLFYRVKKGQSVADISRGLGIPISEDVREGQIIAVPAGRFKIYSAKPGDSFASVAAAFGAEAEELEKLNGGAVYPTRRLFVPISASSDENQNQPPFI</sequence>
<dbReference type="Gene3D" id="3.10.350.10">
    <property type="entry name" value="LysM domain"/>
    <property type="match status" value="1"/>
</dbReference>
<protein>
    <submittedName>
        <fullName evidence="2">LysM peptidoglycan-binding domain-containing protein</fullName>
    </submittedName>
</protein>
<reference evidence="2" key="1">
    <citation type="submission" date="2020-10" db="EMBL/GenBank/DDBJ databases">
        <authorList>
            <person name="Gilroy R."/>
        </authorList>
    </citation>
    <scope>NUCLEOTIDE SEQUENCE</scope>
    <source>
        <strain evidence="2">CHK195-12923</strain>
    </source>
</reference>
<dbReference type="Pfam" id="PF01476">
    <property type="entry name" value="LysM"/>
    <property type="match status" value="1"/>
</dbReference>
<dbReference type="InterPro" id="IPR036779">
    <property type="entry name" value="LysM_dom_sf"/>
</dbReference>
<dbReference type="AlphaFoldDB" id="A0A9D1MJN2"/>
<gene>
    <name evidence="2" type="ORF">IAB69_01155</name>
</gene>
<name>A0A9D1MJN2_9FIRM</name>
<evidence type="ECO:0000313" key="3">
    <source>
        <dbReference type="Proteomes" id="UP000824110"/>
    </source>
</evidence>
<proteinExistence type="predicted"/>